<evidence type="ECO:0000259" key="3">
    <source>
        <dbReference type="PROSITE" id="PS50009"/>
    </source>
</evidence>
<keyword evidence="5" id="KW-1185">Reference proteome</keyword>
<name>A0A9P7GM22_9AGAR</name>
<dbReference type="InterPro" id="IPR023578">
    <property type="entry name" value="Ras_GEF_dom_sf"/>
</dbReference>
<dbReference type="Gene3D" id="1.10.840.10">
    <property type="entry name" value="Ras guanine-nucleotide exchange factors catalytic domain"/>
    <property type="match status" value="1"/>
</dbReference>
<dbReference type="OrthoDB" id="546434at2759"/>
<dbReference type="PROSITE" id="PS50009">
    <property type="entry name" value="RASGEF_CAT"/>
    <property type="match status" value="1"/>
</dbReference>
<sequence length="145" mass="16804">MAIIPGLNTPPIRRLKRTWERVNQESLVQFAACETAVDSSKSFARYRPPCVPLIHGSPDALPGGLVNFRKHQKASEVINDIKRWQAQPFNFELVPQIQNYIEEPLNRFKETKASSERFWELSLQREPREREDVKMARLLAESGFL</sequence>
<dbReference type="InterPro" id="IPR036964">
    <property type="entry name" value="RASGEF_cat_dom_sf"/>
</dbReference>
<evidence type="ECO:0000256" key="2">
    <source>
        <dbReference type="PROSITE-ProRule" id="PRU00168"/>
    </source>
</evidence>
<comment type="caution">
    <text evidence="4">The sequence shown here is derived from an EMBL/GenBank/DDBJ whole genome shotgun (WGS) entry which is preliminary data.</text>
</comment>
<reference evidence="4" key="2">
    <citation type="submission" date="2021-10" db="EMBL/GenBank/DDBJ databases">
        <title>Phylogenomics reveals ancestral predisposition of the termite-cultivated fungus Termitomyces towards a domesticated lifestyle.</title>
        <authorList>
            <person name="Auxier B."/>
            <person name="Grum-Grzhimaylo A."/>
            <person name="Cardenas M.E."/>
            <person name="Lodge J.D."/>
            <person name="Laessoe T."/>
            <person name="Pedersen O."/>
            <person name="Smith M.E."/>
            <person name="Kuyper T.W."/>
            <person name="Franco-Molano E.A."/>
            <person name="Baroni T.J."/>
            <person name="Aanen D.K."/>
        </authorList>
    </citation>
    <scope>NUCLEOTIDE SEQUENCE</scope>
    <source>
        <strain evidence="4">D49</strain>
    </source>
</reference>
<organism evidence="4 5">
    <name type="scientific">Sphagnurus paluster</name>
    <dbReference type="NCBI Taxonomy" id="117069"/>
    <lineage>
        <taxon>Eukaryota</taxon>
        <taxon>Fungi</taxon>
        <taxon>Dikarya</taxon>
        <taxon>Basidiomycota</taxon>
        <taxon>Agaricomycotina</taxon>
        <taxon>Agaricomycetes</taxon>
        <taxon>Agaricomycetidae</taxon>
        <taxon>Agaricales</taxon>
        <taxon>Tricholomatineae</taxon>
        <taxon>Lyophyllaceae</taxon>
        <taxon>Sphagnurus</taxon>
    </lineage>
</organism>
<dbReference type="Proteomes" id="UP000717328">
    <property type="component" value="Unassembled WGS sequence"/>
</dbReference>
<keyword evidence="1 2" id="KW-0344">Guanine-nucleotide releasing factor</keyword>
<dbReference type="GO" id="GO:0007265">
    <property type="term" value="P:Ras protein signal transduction"/>
    <property type="evidence" value="ECO:0007669"/>
    <property type="project" value="TreeGrafter"/>
</dbReference>
<dbReference type="Pfam" id="PF00617">
    <property type="entry name" value="RasGEF"/>
    <property type="match status" value="1"/>
</dbReference>
<gene>
    <name evidence="4" type="ORF">H0H81_007394</name>
</gene>
<dbReference type="SUPFAM" id="SSF48366">
    <property type="entry name" value="Ras GEF"/>
    <property type="match status" value="1"/>
</dbReference>
<dbReference type="GO" id="GO:0005886">
    <property type="term" value="C:plasma membrane"/>
    <property type="evidence" value="ECO:0007669"/>
    <property type="project" value="TreeGrafter"/>
</dbReference>
<dbReference type="InterPro" id="IPR001895">
    <property type="entry name" value="RASGEF_cat_dom"/>
</dbReference>
<dbReference type="InterPro" id="IPR008937">
    <property type="entry name" value="Ras-like_GEF"/>
</dbReference>
<dbReference type="EMBL" id="JABCKI010000198">
    <property type="protein sequence ID" value="KAG5651785.1"/>
    <property type="molecule type" value="Genomic_DNA"/>
</dbReference>
<evidence type="ECO:0000256" key="1">
    <source>
        <dbReference type="ARBA" id="ARBA00022658"/>
    </source>
</evidence>
<proteinExistence type="predicted"/>
<evidence type="ECO:0000313" key="5">
    <source>
        <dbReference type="Proteomes" id="UP000717328"/>
    </source>
</evidence>
<protein>
    <recommendedName>
        <fullName evidence="3">Ras-GEF domain-containing protein</fullName>
    </recommendedName>
</protein>
<feature type="domain" description="Ras-GEF" evidence="3">
    <location>
        <begin position="1"/>
        <end position="128"/>
    </location>
</feature>
<dbReference type="PANTHER" id="PTHR23113:SF368">
    <property type="entry name" value="CELL DIVISION CONTROL PROTEIN 25"/>
    <property type="match status" value="1"/>
</dbReference>
<dbReference type="GO" id="GO:0005085">
    <property type="term" value="F:guanyl-nucleotide exchange factor activity"/>
    <property type="evidence" value="ECO:0007669"/>
    <property type="project" value="UniProtKB-KW"/>
</dbReference>
<dbReference type="AlphaFoldDB" id="A0A9P7GM22"/>
<accession>A0A9P7GM22</accession>
<reference evidence="4" key="1">
    <citation type="submission" date="2021-02" db="EMBL/GenBank/DDBJ databases">
        <authorList>
            <person name="Nieuwenhuis M."/>
            <person name="Van De Peppel L.J.J."/>
        </authorList>
    </citation>
    <scope>NUCLEOTIDE SEQUENCE</scope>
    <source>
        <strain evidence="4">D49</strain>
    </source>
</reference>
<evidence type="ECO:0000313" key="4">
    <source>
        <dbReference type="EMBL" id="KAG5651785.1"/>
    </source>
</evidence>
<dbReference type="PANTHER" id="PTHR23113">
    <property type="entry name" value="GUANINE NUCLEOTIDE EXCHANGE FACTOR"/>
    <property type="match status" value="1"/>
</dbReference>